<evidence type="ECO:0000313" key="2">
    <source>
        <dbReference type="EMBL" id="GAA0343902.1"/>
    </source>
</evidence>
<dbReference type="InterPro" id="IPR029865">
    <property type="entry name" value="KIAA0319-like"/>
</dbReference>
<accession>A0ABN0WQH9</accession>
<dbReference type="SUPFAM" id="SSF49299">
    <property type="entry name" value="PKD domain"/>
    <property type="match status" value="1"/>
</dbReference>
<keyword evidence="3" id="KW-1185">Reference proteome</keyword>
<dbReference type="Gene3D" id="2.60.40.3010">
    <property type="match status" value="2"/>
</dbReference>
<dbReference type="PROSITE" id="PS51257">
    <property type="entry name" value="PROKAR_LIPOPROTEIN"/>
    <property type="match status" value="1"/>
</dbReference>
<dbReference type="PANTHER" id="PTHR46182">
    <property type="entry name" value="FI19480P1"/>
    <property type="match status" value="1"/>
</dbReference>
<name>A0ABN0WQH9_9ALTE</name>
<comment type="caution">
    <text evidence="2">The sequence shown here is derived from an EMBL/GenBank/DDBJ whole genome shotgun (WGS) entry which is preliminary data.</text>
</comment>
<evidence type="ECO:0000256" key="1">
    <source>
        <dbReference type="SAM" id="SignalP"/>
    </source>
</evidence>
<feature type="signal peptide" evidence="1">
    <location>
        <begin position="1"/>
        <end position="22"/>
    </location>
</feature>
<dbReference type="PANTHER" id="PTHR46182:SF2">
    <property type="entry name" value="FI19480P1"/>
    <property type="match status" value="1"/>
</dbReference>
<dbReference type="Proteomes" id="UP001501757">
    <property type="component" value="Unassembled WGS sequence"/>
</dbReference>
<proteinExistence type="predicted"/>
<reference evidence="2 3" key="1">
    <citation type="journal article" date="2019" name="Int. J. Syst. Evol. Microbiol.">
        <title>The Global Catalogue of Microorganisms (GCM) 10K type strain sequencing project: providing services to taxonomists for standard genome sequencing and annotation.</title>
        <authorList>
            <consortium name="The Broad Institute Genomics Platform"/>
            <consortium name="The Broad Institute Genome Sequencing Center for Infectious Disease"/>
            <person name="Wu L."/>
            <person name="Ma J."/>
        </authorList>
    </citation>
    <scope>NUCLEOTIDE SEQUENCE [LARGE SCALE GENOMIC DNA]</scope>
    <source>
        <strain evidence="2 3">JCM 13378</strain>
    </source>
</reference>
<dbReference type="Pfam" id="PF22352">
    <property type="entry name" value="K319L-like_PKD"/>
    <property type="match status" value="2"/>
</dbReference>
<feature type="chain" id="PRO_5046686497" description="Chitinase" evidence="1">
    <location>
        <begin position="23"/>
        <end position="865"/>
    </location>
</feature>
<dbReference type="EMBL" id="BAAAEI010000004">
    <property type="protein sequence ID" value="GAA0343902.1"/>
    <property type="molecule type" value="Genomic_DNA"/>
</dbReference>
<gene>
    <name evidence="2" type="ORF">GCM10009092_05600</name>
</gene>
<evidence type="ECO:0000313" key="3">
    <source>
        <dbReference type="Proteomes" id="UP001501757"/>
    </source>
</evidence>
<protein>
    <recommendedName>
        <fullName evidence="4">Chitinase</fullName>
    </recommendedName>
</protein>
<organism evidence="2 3">
    <name type="scientific">Bowmanella denitrificans</name>
    <dbReference type="NCBI Taxonomy" id="366582"/>
    <lineage>
        <taxon>Bacteria</taxon>
        <taxon>Pseudomonadati</taxon>
        <taxon>Pseudomonadota</taxon>
        <taxon>Gammaproteobacteria</taxon>
        <taxon>Alteromonadales</taxon>
        <taxon>Alteromonadaceae</taxon>
        <taxon>Bowmanella</taxon>
    </lineage>
</organism>
<keyword evidence="1" id="KW-0732">Signal</keyword>
<dbReference type="RefSeq" id="WP_343841523.1">
    <property type="nucleotide sequence ID" value="NZ_BAAAEI010000004.1"/>
</dbReference>
<sequence length="865" mass="94607">MRCNLILSCLLFLLSGCGGGSADNTSKPTSPTVNQSPLISAINLSVIEGEQVTLAPNVSDQDGHIVSYAWTQVAGPQVEADANDKATLSFTAPAIDTPVEILFELAVTDNQGATSKGTMTVKLNLNPAPSVDVANTDIYEETSLTVSALASDANGSVVSYVWEQLGGPSVSNLLAENSQLSFITPSVNEDSLLTFKVTVTDNQGKTASDEFTVLVKSVDNLISIRGKMSEEIFALSAMTLTVGEQSYYSDASADGSYQFILTQTDSNKHELVTLHAKAPSPYQKFDQAAVLGLVSDLHVQATRQPGAPSSYTASLNAVSTAIYQLYNQARGLLPAGAQPTEITALIPAADILPSALFMQLLLGDVTQEYFEMLSPHSDDLSVMAGNRAITATFLAHTLEYDSSLYIQALSELFAAPQVKQILPEADINSVYYLFDTPESLAGSGGRLSFNQDGSGTFLFNKGEVSFHWEKNAQSLLTSVLPEQMLSNERYCKSYQDRTLQLCDVQVEQLSLIQLALPGGQPVLLVHVATRETLQQSPDLSTTEQLRPLSFSANTRAHKDLTPPSEALKLDVEYSLPIQWMFYETTQGNDSYAAVIQSLHIRLNGDWQSGGTIMVSYPLPDSQGVSHTQEASGRWLIQADGTLELAFETDSFFKALNIALLTDPHGKLQANVIIPGTYNIVASGRMVERIFDKSALDLERFAGIYQWPTTDDRPLDHFWFELAADGSATTYQTFDFDENGVLEDGETTEMPGAWLIDESGNIVVRRYRYNRQQTRNNRYCQPASFAPSVHDTCILYHERVLDILSEESDALGQPQLYISHQHKFFNNHNLTGGDAEVNEDKIFDFTFYSKGLLKVKQPPLSLTGQP</sequence>
<dbReference type="InterPro" id="IPR035986">
    <property type="entry name" value="PKD_dom_sf"/>
</dbReference>
<evidence type="ECO:0008006" key="4">
    <source>
        <dbReference type="Google" id="ProtNLM"/>
    </source>
</evidence>